<dbReference type="EMBL" id="JACIGI010000023">
    <property type="protein sequence ID" value="MBB4286890.1"/>
    <property type="molecule type" value="Genomic_DNA"/>
</dbReference>
<dbReference type="InterPro" id="IPR000073">
    <property type="entry name" value="AB_hydrolase_1"/>
</dbReference>
<comment type="caution">
    <text evidence="3">The sequence shown here is derived from an EMBL/GenBank/DDBJ whole genome shotgun (WGS) entry which is preliminary data.</text>
</comment>
<organism evidence="3 4">
    <name type="scientific">Roseospira goensis</name>
    <dbReference type="NCBI Taxonomy" id="391922"/>
    <lineage>
        <taxon>Bacteria</taxon>
        <taxon>Pseudomonadati</taxon>
        <taxon>Pseudomonadota</taxon>
        <taxon>Alphaproteobacteria</taxon>
        <taxon>Rhodospirillales</taxon>
        <taxon>Rhodospirillaceae</taxon>
        <taxon>Roseospira</taxon>
    </lineage>
</organism>
<sequence>MTPPARLERRIALGSGGPRVYLRGLWSPAGARAGGPPPVLCVHGSTYPGHVAFDLPLDGLSWLDVLAAGGRSAWCVDLPGYGRADRPLAMDRPAHLSPPLTRTDEAVAAVAAARDAVLAETGQETVALLGWSWGTTICAALAAQEPDRVDRLVLWGPQWFPESPTWLAPGSTAIGAYRLASLPALRTRRFRGVPEAERAALVPPAWLDAWETALLDSDPAARDRDPPAIRAPNGTIEDSLEYWCVGEAPYDPARIRAPTLVVVGEWDRETPPDQARGLFEALHGASVRRLVVLGRAGHWAMLDRRRRDLFHVVQGFLDEPLEEDPGV</sequence>
<keyword evidence="1" id="KW-0378">Hydrolase</keyword>
<keyword evidence="4" id="KW-1185">Reference proteome</keyword>
<dbReference type="Proteomes" id="UP000555728">
    <property type="component" value="Unassembled WGS sequence"/>
</dbReference>
<dbReference type="Pfam" id="PF00561">
    <property type="entry name" value="Abhydrolase_1"/>
    <property type="match status" value="1"/>
</dbReference>
<dbReference type="RefSeq" id="WP_184436103.1">
    <property type="nucleotide sequence ID" value="NZ_JACIGI010000023.1"/>
</dbReference>
<proteinExistence type="predicted"/>
<evidence type="ECO:0000256" key="1">
    <source>
        <dbReference type="ARBA" id="ARBA00022801"/>
    </source>
</evidence>
<dbReference type="InterPro" id="IPR029058">
    <property type="entry name" value="AB_hydrolase_fold"/>
</dbReference>
<dbReference type="Gene3D" id="3.40.50.1820">
    <property type="entry name" value="alpha/beta hydrolase"/>
    <property type="match status" value="1"/>
</dbReference>
<protein>
    <submittedName>
        <fullName evidence="3">Pimeloyl-ACP methyl ester carboxylesterase</fullName>
    </submittedName>
</protein>
<dbReference type="AlphaFoldDB" id="A0A7W6WL87"/>
<accession>A0A7W6WL87</accession>
<feature type="domain" description="AB hydrolase-1" evidence="2">
    <location>
        <begin position="37"/>
        <end position="303"/>
    </location>
</feature>
<reference evidence="3 4" key="1">
    <citation type="submission" date="2020-08" db="EMBL/GenBank/DDBJ databases">
        <title>Genome sequencing of Purple Non-Sulfur Bacteria from various extreme environments.</title>
        <authorList>
            <person name="Mayer M."/>
        </authorList>
    </citation>
    <scope>NUCLEOTIDE SEQUENCE [LARGE SCALE GENOMIC DNA]</scope>
    <source>
        <strain evidence="3 4">JA135</strain>
    </source>
</reference>
<evidence type="ECO:0000259" key="2">
    <source>
        <dbReference type="Pfam" id="PF00561"/>
    </source>
</evidence>
<dbReference type="InterPro" id="IPR050266">
    <property type="entry name" value="AB_hydrolase_sf"/>
</dbReference>
<dbReference type="GO" id="GO:0016787">
    <property type="term" value="F:hydrolase activity"/>
    <property type="evidence" value="ECO:0007669"/>
    <property type="project" value="UniProtKB-KW"/>
</dbReference>
<evidence type="ECO:0000313" key="4">
    <source>
        <dbReference type="Proteomes" id="UP000555728"/>
    </source>
</evidence>
<gene>
    <name evidence="3" type="ORF">GGD88_002632</name>
</gene>
<dbReference type="PANTHER" id="PTHR43798:SF31">
    <property type="entry name" value="AB HYDROLASE SUPERFAMILY PROTEIN YCLE"/>
    <property type="match status" value="1"/>
</dbReference>
<dbReference type="GO" id="GO:0016020">
    <property type="term" value="C:membrane"/>
    <property type="evidence" value="ECO:0007669"/>
    <property type="project" value="TreeGrafter"/>
</dbReference>
<dbReference type="SUPFAM" id="SSF53474">
    <property type="entry name" value="alpha/beta-Hydrolases"/>
    <property type="match status" value="1"/>
</dbReference>
<name>A0A7W6WL87_9PROT</name>
<dbReference type="PANTHER" id="PTHR43798">
    <property type="entry name" value="MONOACYLGLYCEROL LIPASE"/>
    <property type="match status" value="1"/>
</dbReference>
<evidence type="ECO:0000313" key="3">
    <source>
        <dbReference type="EMBL" id="MBB4286890.1"/>
    </source>
</evidence>